<name>A0A221VWA5_9PSEU</name>
<evidence type="ECO:0000256" key="3">
    <source>
        <dbReference type="ARBA" id="ARBA00022475"/>
    </source>
</evidence>
<reference evidence="7 8" key="1">
    <citation type="submission" date="2017-07" db="EMBL/GenBank/DDBJ databases">
        <title>Complete genome sequence of Actinoalloteichus hoggarensis DSM 45943, type strain of Actinoalloteichus hoggarensis.</title>
        <authorList>
            <person name="Ruckert C."/>
            <person name="Nouioui I."/>
            <person name="Willmese J."/>
            <person name="van Wezel G."/>
            <person name="Klenk H.-P."/>
            <person name="Kalinowski J."/>
            <person name="Zotchev S.B."/>
        </authorList>
    </citation>
    <scope>NUCLEOTIDE SEQUENCE [LARGE SCALE GENOMIC DNA]</scope>
    <source>
        <strain evidence="7 8">DSM 45943</strain>
    </source>
</reference>
<accession>A0A221VWA5</accession>
<gene>
    <name evidence="7" type="ORF">AHOG_00600</name>
</gene>
<dbReference type="RefSeq" id="WP_093939620.1">
    <property type="nucleotide sequence ID" value="NZ_CP022521.1"/>
</dbReference>
<organism evidence="7 8">
    <name type="scientific">Actinoalloteichus hoggarensis</name>
    <dbReference type="NCBI Taxonomy" id="1470176"/>
    <lineage>
        <taxon>Bacteria</taxon>
        <taxon>Bacillati</taxon>
        <taxon>Actinomycetota</taxon>
        <taxon>Actinomycetes</taxon>
        <taxon>Pseudonocardiales</taxon>
        <taxon>Pseudonocardiaceae</taxon>
        <taxon>Actinoalloteichus</taxon>
    </lineage>
</organism>
<keyword evidence="6" id="KW-0472">Membrane</keyword>
<comment type="subcellular location">
    <subcellularLocation>
        <location evidence="1">Cell membrane</location>
        <topology evidence="1">Multi-pass membrane protein</topology>
    </subcellularLocation>
</comment>
<dbReference type="Proteomes" id="UP000204221">
    <property type="component" value="Chromosome"/>
</dbReference>
<dbReference type="AlphaFoldDB" id="A0A221VWA5"/>
<evidence type="ECO:0000256" key="4">
    <source>
        <dbReference type="ARBA" id="ARBA00022692"/>
    </source>
</evidence>
<keyword evidence="8" id="KW-1185">Reference proteome</keyword>
<comment type="similarity">
    <text evidence="2">Belongs to the UPF0719 family.</text>
</comment>
<dbReference type="OrthoDB" id="5191770at2"/>
<evidence type="ECO:0000313" key="7">
    <source>
        <dbReference type="EMBL" id="ASO17793.1"/>
    </source>
</evidence>
<keyword evidence="5" id="KW-1133">Transmembrane helix</keyword>
<dbReference type="GO" id="GO:0005886">
    <property type="term" value="C:plasma membrane"/>
    <property type="evidence" value="ECO:0007669"/>
    <property type="project" value="UniProtKB-SubCell"/>
</dbReference>
<dbReference type="EMBL" id="CP022521">
    <property type="protein sequence ID" value="ASO17793.1"/>
    <property type="molecule type" value="Genomic_DNA"/>
</dbReference>
<protein>
    <submittedName>
        <fullName evidence="7">Uncharacterized protein</fullName>
    </submittedName>
</protein>
<dbReference type="Pfam" id="PF03994">
    <property type="entry name" value="DUF350"/>
    <property type="match status" value="1"/>
</dbReference>
<evidence type="ECO:0000256" key="5">
    <source>
        <dbReference type="ARBA" id="ARBA00022989"/>
    </source>
</evidence>
<keyword evidence="3" id="KW-1003">Cell membrane</keyword>
<evidence type="ECO:0000256" key="2">
    <source>
        <dbReference type="ARBA" id="ARBA00005779"/>
    </source>
</evidence>
<evidence type="ECO:0000256" key="1">
    <source>
        <dbReference type="ARBA" id="ARBA00004651"/>
    </source>
</evidence>
<sequence length="156" mass="15790">MVTTNVAQTSLALQEGYLGFLGAGVGAIALYAILGLLLMLVGFYAIDLTTPGKLSELVRAGKPNAVVLTAAGLFSMAFIVVVAIFNAHGGLVEGLLAALVFGLVGIVVQVLAVRVLEWVAGIQIGQLIHADSLTPASFVVAAAHIGLGLVVAVAIT</sequence>
<evidence type="ECO:0000313" key="8">
    <source>
        <dbReference type="Proteomes" id="UP000204221"/>
    </source>
</evidence>
<dbReference type="InterPro" id="IPR007140">
    <property type="entry name" value="DUF350"/>
</dbReference>
<dbReference type="KEGG" id="ahg:AHOG_00600"/>
<proteinExistence type="inferred from homology"/>
<keyword evidence="4" id="KW-0812">Transmembrane</keyword>
<evidence type="ECO:0000256" key="6">
    <source>
        <dbReference type="ARBA" id="ARBA00023136"/>
    </source>
</evidence>